<dbReference type="EMBL" id="SJFN01000007">
    <property type="protein sequence ID" value="TBW39551.1"/>
    <property type="molecule type" value="Genomic_DNA"/>
</dbReference>
<gene>
    <name evidence="2" type="ORF">EYW49_06695</name>
</gene>
<evidence type="ECO:0000313" key="2">
    <source>
        <dbReference type="EMBL" id="TBW39551.1"/>
    </source>
</evidence>
<sequence length="135" mass="14126">MRGSWLVGMVGLVSGAALIATPALAEDRRPVKSGVPTAVFGGGAYSPVTCMGAALPNLRVATQPQHGTLSIERGQTVVREGNCTGKSVLGVYVVYRSTPGYRGPDAFAVELQMNAYDGGRIGTHTESRSFEVDVK</sequence>
<reference evidence="2 3" key="1">
    <citation type="submission" date="2019-02" db="EMBL/GenBank/DDBJ databases">
        <title>Siculibacillus lacustris gen. nov., sp. nov., a new rosette-forming bacterium isolated from a freshwater crater lake (Lake St. Ana, Romania).</title>
        <authorList>
            <person name="Felfoldi T."/>
            <person name="Marton Z."/>
            <person name="Szabo A."/>
            <person name="Mentes A."/>
            <person name="Boka K."/>
            <person name="Marialigeti K."/>
            <person name="Mathe I."/>
            <person name="Koncz M."/>
            <person name="Schumann P."/>
            <person name="Toth E."/>
        </authorList>
    </citation>
    <scope>NUCLEOTIDE SEQUENCE [LARGE SCALE GENOMIC DNA]</scope>
    <source>
        <strain evidence="2 3">SA-279</strain>
    </source>
</reference>
<evidence type="ECO:0000313" key="3">
    <source>
        <dbReference type="Proteomes" id="UP000292781"/>
    </source>
</evidence>
<organism evidence="2 3">
    <name type="scientific">Siculibacillus lacustris</name>
    <dbReference type="NCBI Taxonomy" id="1549641"/>
    <lineage>
        <taxon>Bacteria</taxon>
        <taxon>Pseudomonadati</taxon>
        <taxon>Pseudomonadota</taxon>
        <taxon>Alphaproteobacteria</taxon>
        <taxon>Hyphomicrobiales</taxon>
        <taxon>Ancalomicrobiaceae</taxon>
        <taxon>Siculibacillus</taxon>
    </lineage>
</organism>
<dbReference type="OrthoDB" id="7569565at2"/>
<protein>
    <submittedName>
        <fullName evidence="2">Uncharacterized protein</fullName>
    </submittedName>
</protein>
<name>A0A4Q9VTX6_9HYPH</name>
<keyword evidence="1" id="KW-0732">Signal</keyword>
<dbReference type="Proteomes" id="UP000292781">
    <property type="component" value="Unassembled WGS sequence"/>
</dbReference>
<accession>A0A4Q9VTX6</accession>
<feature type="chain" id="PRO_5020879209" evidence="1">
    <location>
        <begin position="26"/>
        <end position="135"/>
    </location>
</feature>
<comment type="caution">
    <text evidence="2">The sequence shown here is derived from an EMBL/GenBank/DDBJ whole genome shotgun (WGS) entry which is preliminary data.</text>
</comment>
<feature type="signal peptide" evidence="1">
    <location>
        <begin position="1"/>
        <end position="25"/>
    </location>
</feature>
<proteinExistence type="predicted"/>
<dbReference type="AlphaFoldDB" id="A0A4Q9VTX6"/>
<keyword evidence="3" id="KW-1185">Reference proteome</keyword>
<evidence type="ECO:0000256" key="1">
    <source>
        <dbReference type="SAM" id="SignalP"/>
    </source>
</evidence>
<dbReference type="RefSeq" id="WP_131307480.1">
    <property type="nucleotide sequence ID" value="NZ_SJFN01000007.1"/>
</dbReference>